<keyword evidence="5 6" id="KW-0694">RNA-binding</keyword>
<keyword evidence="1 6" id="KW-0819">tRNA processing</keyword>
<dbReference type="Proteomes" id="UP000034927">
    <property type="component" value="Unassembled WGS sequence"/>
</dbReference>
<evidence type="ECO:0000313" key="8">
    <source>
        <dbReference type="EMBL" id="KKP59510.1"/>
    </source>
</evidence>
<dbReference type="PANTHER" id="PTHR33992:SF1">
    <property type="entry name" value="RIBONUCLEASE P PROTEIN COMPONENT"/>
    <property type="match status" value="1"/>
</dbReference>
<keyword evidence="2 6" id="KW-0540">Nuclease</keyword>
<comment type="similarity">
    <text evidence="6">Belongs to the RnpA family.</text>
</comment>
<dbReference type="AlphaFoldDB" id="A0A0G0D8B1"/>
<evidence type="ECO:0000256" key="7">
    <source>
        <dbReference type="NCBIfam" id="TIGR00188"/>
    </source>
</evidence>
<comment type="catalytic activity">
    <reaction evidence="6">
        <text>Endonucleolytic cleavage of RNA, removing 5'-extranucleotides from tRNA precursor.</text>
        <dbReference type="EC" id="3.1.26.5"/>
    </reaction>
</comment>
<dbReference type="InterPro" id="IPR000100">
    <property type="entry name" value="RNase_P"/>
</dbReference>
<evidence type="ECO:0000256" key="4">
    <source>
        <dbReference type="ARBA" id="ARBA00022801"/>
    </source>
</evidence>
<dbReference type="GO" id="GO:0042781">
    <property type="term" value="F:3'-tRNA processing endoribonuclease activity"/>
    <property type="evidence" value="ECO:0007669"/>
    <property type="project" value="TreeGrafter"/>
</dbReference>
<evidence type="ECO:0000256" key="6">
    <source>
        <dbReference type="HAMAP-Rule" id="MF_00227"/>
    </source>
</evidence>
<reference evidence="8 9" key="1">
    <citation type="journal article" date="2015" name="Nature">
        <title>rRNA introns, odd ribosomes, and small enigmatic genomes across a large radiation of phyla.</title>
        <authorList>
            <person name="Brown C.T."/>
            <person name="Hug L.A."/>
            <person name="Thomas B.C."/>
            <person name="Sharon I."/>
            <person name="Castelle C.J."/>
            <person name="Singh A."/>
            <person name="Wilkins M.J."/>
            <person name="Williams K.H."/>
            <person name="Banfield J.F."/>
        </authorList>
    </citation>
    <scope>NUCLEOTIDE SEQUENCE [LARGE SCALE GENOMIC DNA]</scope>
</reference>
<evidence type="ECO:0000256" key="2">
    <source>
        <dbReference type="ARBA" id="ARBA00022722"/>
    </source>
</evidence>
<dbReference type="NCBIfam" id="TIGR00188">
    <property type="entry name" value="rnpA"/>
    <property type="match status" value="1"/>
</dbReference>
<dbReference type="SUPFAM" id="SSF54211">
    <property type="entry name" value="Ribosomal protein S5 domain 2-like"/>
    <property type="match status" value="1"/>
</dbReference>
<comment type="caution">
    <text evidence="8">The sequence shown here is derived from an EMBL/GenBank/DDBJ whole genome shotgun (WGS) entry which is preliminary data.</text>
</comment>
<dbReference type="GO" id="GO:0004526">
    <property type="term" value="F:ribonuclease P activity"/>
    <property type="evidence" value="ECO:0007669"/>
    <property type="project" value="UniProtKB-UniRule"/>
</dbReference>
<dbReference type="GO" id="GO:0000049">
    <property type="term" value="F:tRNA binding"/>
    <property type="evidence" value="ECO:0007669"/>
    <property type="project" value="UniProtKB-UniRule"/>
</dbReference>
<sequence length="184" mass="21415">MGFFVIIQTELILYLTIPSLFSPATAKGYALGVQPVRVLSNIELWFSRVFVNFNMIPLNNRLRKTRDFNLVIKHGRWVSNSFLTLKSLELAKNQDYFPKKEDPDKFVKQLKLAFSVGLKVSKSAVKRNRVRRQMSEVVRLLLKEDKLKIGYYLMFVAKKEVLDKNYAEISQEIKLLLSKTKVLL</sequence>
<comment type="function">
    <text evidence="6">RNaseP catalyzes the removal of the 5'-leader sequence from pre-tRNA to produce the mature 5'-terminus. It can also cleave other RNA substrates such as 4.5S RNA. The protein component plays an auxiliary but essential role in vivo by binding to the 5'-leader sequence and broadening the substrate specificity of the ribozyme.</text>
</comment>
<keyword evidence="3 6" id="KW-0255">Endonuclease</keyword>
<dbReference type="InterPro" id="IPR014721">
    <property type="entry name" value="Ribsml_uS5_D2-typ_fold_subgr"/>
</dbReference>
<protein>
    <recommendedName>
        <fullName evidence="6 7">Ribonuclease P protein component</fullName>
        <shortName evidence="6">RNase P protein</shortName>
        <shortName evidence="6">RNaseP protein</shortName>
        <ecNumber evidence="6 7">3.1.26.5</ecNumber>
    </recommendedName>
    <alternativeName>
        <fullName evidence="6">Protein C5</fullName>
    </alternativeName>
</protein>
<dbReference type="GO" id="GO:0030677">
    <property type="term" value="C:ribonuclease P complex"/>
    <property type="evidence" value="ECO:0007669"/>
    <property type="project" value="TreeGrafter"/>
</dbReference>
<evidence type="ECO:0000313" key="9">
    <source>
        <dbReference type="Proteomes" id="UP000034927"/>
    </source>
</evidence>
<dbReference type="EC" id="3.1.26.5" evidence="6 7"/>
<dbReference type="Gene3D" id="3.30.230.10">
    <property type="match status" value="1"/>
</dbReference>
<accession>A0A0G0D8B1</accession>
<evidence type="ECO:0000256" key="3">
    <source>
        <dbReference type="ARBA" id="ARBA00022759"/>
    </source>
</evidence>
<dbReference type="InterPro" id="IPR020568">
    <property type="entry name" value="Ribosomal_Su5_D2-typ_SF"/>
</dbReference>
<comment type="subunit">
    <text evidence="6">Consists of a catalytic RNA component (M1 or rnpB) and a protein subunit.</text>
</comment>
<dbReference type="HAMAP" id="MF_00227">
    <property type="entry name" value="RNase_P"/>
    <property type="match status" value="1"/>
</dbReference>
<organism evidence="8 9">
    <name type="scientific">Candidatus Magasanikbacteria bacterium GW2011_GWC2_34_16</name>
    <dbReference type="NCBI Taxonomy" id="1619045"/>
    <lineage>
        <taxon>Bacteria</taxon>
        <taxon>Candidatus Magasanikiibacteriota</taxon>
    </lineage>
</organism>
<gene>
    <name evidence="6" type="primary">rnpA</name>
    <name evidence="8" type="ORF">UR53_C0001G0010</name>
</gene>
<dbReference type="PANTHER" id="PTHR33992">
    <property type="entry name" value="RIBONUCLEASE P PROTEIN COMPONENT"/>
    <property type="match status" value="1"/>
</dbReference>
<evidence type="ECO:0000256" key="1">
    <source>
        <dbReference type="ARBA" id="ARBA00022694"/>
    </source>
</evidence>
<dbReference type="EMBL" id="LBPO01000001">
    <property type="protein sequence ID" value="KKP59510.1"/>
    <property type="molecule type" value="Genomic_DNA"/>
</dbReference>
<proteinExistence type="inferred from homology"/>
<name>A0A0G0D8B1_9BACT</name>
<dbReference type="Pfam" id="PF00825">
    <property type="entry name" value="Ribonuclease_P"/>
    <property type="match status" value="1"/>
</dbReference>
<evidence type="ECO:0000256" key="5">
    <source>
        <dbReference type="ARBA" id="ARBA00022884"/>
    </source>
</evidence>
<dbReference type="GO" id="GO:0001682">
    <property type="term" value="P:tRNA 5'-leader removal"/>
    <property type="evidence" value="ECO:0007669"/>
    <property type="project" value="UniProtKB-UniRule"/>
</dbReference>
<keyword evidence="4 6" id="KW-0378">Hydrolase</keyword>